<dbReference type="PANTHER" id="PTHR43404:SF1">
    <property type="entry name" value="MNN4P"/>
    <property type="match status" value="1"/>
</dbReference>
<dbReference type="PANTHER" id="PTHR43404">
    <property type="entry name" value="LIPOPOLYSACCHARIDE CHOLINEPHOSPHOTRANSFERASE LICD"/>
    <property type="match status" value="1"/>
</dbReference>
<dbReference type="EMBL" id="CACRXK020003138">
    <property type="protein sequence ID" value="CAB3997589.1"/>
    <property type="molecule type" value="Genomic_DNA"/>
</dbReference>
<comment type="caution">
    <text evidence="2">The sequence shown here is derived from an EMBL/GenBank/DDBJ whole genome shotgun (WGS) entry which is preliminary data.</text>
</comment>
<reference evidence="2" key="1">
    <citation type="submission" date="2020-04" db="EMBL/GenBank/DDBJ databases">
        <authorList>
            <person name="Alioto T."/>
            <person name="Alioto T."/>
            <person name="Gomez Garrido J."/>
        </authorList>
    </citation>
    <scope>NUCLEOTIDE SEQUENCE</scope>
    <source>
        <strain evidence="2">A484AB</strain>
    </source>
</reference>
<protein>
    <recommendedName>
        <fullName evidence="1">LicD/FKTN/FKRP nucleotidyltransferase domain-containing protein</fullName>
    </recommendedName>
</protein>
<dbReference type="OrthoDB" id="444255at2759"/>
<keyword evidence="3" id="KW-1185">Reference proteome</keyword>
<evidence type="ECO:0000259" key="1">
    <source>
        <dbReference type="Pfam" id="PF04991"/>
    </source>
</evidence>
<dbReference type="InterPro" id="IPR052942">
    <property type="entry name" value="LPS_cholinephosphotransferase"/>
</dbReference>
<sequence length="285" mass="33024">MPIQTRGNTAIISKLNVYLRICLLGAAAILLMYLFMSGEYLKQTLNPDTKESQITKDAKFYTEVEDDINPDKPTQPYTAYGEGCRENPYRERFKTLLKSWEGIAARQNITDYFICFGSMLGQVRNGDCVPYDHDIDICMFRRDLYKLESEEEKRPFKYDDGNPHMIIQRHCHHPPGNTPRQDCKGNVVTSYTDKCAIVDPCARILLGSPPFLDVFAIKDKGNELFDEYKRVAHKREVILPLRPCKYMGIDTKCLNNQTTYLTRYYGKDYYKPIYVCKGGKWVRPS</sequence>
<dbReference type="GO" id="GO:0009100">
    <property type="term" value="P:glycoprotein metabolic process"/>
    <property type="evidence" value="ECO:0007669"/>
    <property type="project" value="UniProtKB-ARBA"/>
</dbReference>
<gene>
    <name evidence="2" type="ORF">PACLA_8A083731</name>
</gene>
<dbReference type="Pfam" id="PF04991">
    <property type="entry name" value="LicD"/>
    <property type="match status" value="1"/>
</dbReference>
<feature type="domain" description="LicD/FKTN/FKRP nucleotidyltransferase" evidence="1">
    <location>
        <begin position="111"/>
        <end position="148"/>
    </location>
</feature>
<name>A0A7D9I0W2_PARCT</name>
<accession>A0A7D9I0W2</accession>
<evidence type="ECO:0000313" key="3">
    <source>
        <dbReference type="Proteomes" id="UP001152795"/>
    </source>
</evidence>
<proteinExistence type="predicted"/>
<dbReference type="InterPro" id="IPR007074">
    <property type="entry name" value="LicD/FKTN/FKRP_NTP_transf"/>
</dbReference>
<dbReference type="AlphaFoldDB" id="A0A7D9I0W2"/>
<evidence type="ECO:0000313" key="2">
    <source>
        <dbReference type="EMBL" id="CAB3997589.1"/>
    </source>
</evidence>
<dbReference type="Proteomes" id="UP001152795">
    <property type="component" value="Unassembled WGS sequence"/>
</dbReference>
<organism evidence="2 3">
    <name type="scientific">Paramuricea clavata</name>
    <name type="common">Red gorgonian</name>
    <name type="synonym">Violescent sea-whip</name>
    <dbReference type="NCBI Taxonomy" id="317549"/>
    <lineage>
        <taxon>Eukaryota</taxon>
        <taxon>Metazoa</taxon>
        <taxon>Cnidaria</taxon>
        <taxon>Anthozoa</taxon>
        <taxon>Octocorallia</taxon>
        <taxon>Malacalcyonacea</taxon>
        <taxon>Plexauridae</taxon>
        <taxon>Paramuricea</taxon>
    </lineage>
</organism>